<dbReference type="PANTHER" id="PTHR42724">
    <property type="entry name" value="TETRAACYLDISACCHARIDE 4'-KINASE"/>
    <property type="match status" value="1"/>
</dbReference>
<proteinExistence type="inferred from homology"/>
<dbReference type="GO" id="GO:0009029">
    <property type="term" value="F:lipid-A 4'-kinase activity"/>
    <property type="evidence" value="ECO:0007669"/>
    <property type="project" value="UniProtKB-UniRule"/>
</dbReference>
<evidence type="ECO:0000313" key="14">
    <source>
        <dbReference type="EMBL" id="OEJ67540.1"/>
    </source>
</evidence>
<evidence type="ECO:0000256" key="7">
    <source>
        <dbReference type="ARBA" id="ARBA00022679"/>
    </source>
</evidence>
<evidence type="ECO:0000256" key="6">
    <source>
        <dbReference type="ARBA" id="ARBA00022556"/>
    </source>
</evidence>
<dbReference type="EMBL" id="MCGG01000021">
    <property type="protein sequence ID" value="OEJ67540.1"/>
    <property type="molecule type" value="Genomic_DNA"/>
</dbReference>
<dbReference type="GO" id="GO:0009244">
    <property type="term" value="P:lipopolysaccharide core region biosynthetic process"/>
    <property type="evidence" value="ECO:0007669"/>
    <property type="project" value="TreeGrafter"/>
</dbReference>
<keyword evidence="11 13" id="KW-0443">Lipid metabolism</keyword>
<evidence type="ECO:0000313" key="15">
    <source>
        <dbReference type="Proteomes" id="UP000095347"/>
    </source>
</evidence>
<evidence type="ECO:0000256" key="12">
    <source>
        <dbReference type="ARBA" id="ARBA00029757"/>
    </source>
</evidence>
<accession>A0A1E5Q850</accession>
<dbReference type="UniPathway" id="UPA00359">
    <property type="reaction ID" value="UER00482"/>
</dbReference>
<feature type="binding site" evidence="13">
    <location>
        <begin position="53"/>
        <end position="60"/>
    </location>
    <ligand>
        <name>ATP</name>
        <dbReference type="ChEBI" id="CHEBI:30616"/>
    </ligand>
</feature>
<keyword evidence="8 13" id="KW-0547">Nucleotide-binding</keyword>
<reference evidence="15" key="1">
    <citation type="submission" date="2016-07" db="EMBL/GenBank/DDBJ databases">
        <authorList>
            <person name="Florea S."/>
            <person name="Webb J.S."/>
            <person name="Jaromczyk J."/>
            <person name="Schardl C.L."/>
        </authorList>
    </citation>
    <scope>NUCLEOTIDE SEQUENCE [LARGE SCALE GENOMIC DNA]</scope>
    <source>
        <strain evidence="15">MV-1</strain>
    </source>
</reference>
<dbReference type="GO" id="GO:0009245">
    <property type="term" value="P:lipid A biosynthetic process"/>
    <property type="evidence" value="ECO:0007669"/>
    <property type="project" value="UniProtKB-UniRule"/>
</dbReference>
<dbReference type="PANTHER" id="PTHR42724:SF1">
    <property type="entry name" value="TETRAACYLDISACCHARIDE 4'-KINASE, MITOCHONDRIAL-RELATED"/>
    <property type="match status" value="1"/>
</dbReference>
<organism evidence="14 15">
    <name type="scientific">Magnetovibrio blakemorei</name>
    <dbReference type="NCBI Taxonomy" id="28181"/>
    <lineage>
        <taxon>Bacteria</taxon>
        <taxon>Pseudomonadati</taxon>
        <taxon>Pseudomonadota</taxon>
        <taxon>Alphaproteobacteria</taxon>
        <taxon>Rhodospirillales</taxon>
        <taxon>Magnetovibrionaceae</taxon>
        <taxon>Magnetovibrio</taxon>
    </lineage>
</organism>
<comment type="catalytic activity">
    <reaction evidence="13">
        <text>a lipid A disaccharide + ATP = a lipid IVA + ADP + H(+)</text>
        <dbReference type="Rhea" id="RHEA:67840"/>
        <dbReference type="ChEBI" id="CHEBI:15378"/>
        <dbReference type="ChEBI" id="CHEBI:30616"/>
        <dbReference type="ChEBI" id="CHEBI:176343"/>
        <dbReference type="ChEBI" id="CHEBI:176425"/>
        <dbReference type="ChEBI" id="CHEBI:456216"/>
        <dbReference type="EC" id="2.7.1.130"/>
    </reaction>
</comment>
<dbReference type="Proteomes" id="UP000095347">
    <property type="component" value="Unassembled WGS sequence"/>
</dbReference>
<dbReference type="HAMAP" id="MF_00409">
    <property type="entry name" value="LpxK"/>
    <property type="match status" value="1"/>
</dbReference>
<evidence type="ECO:0000256" key="4">
    <source>
        <dbReference type="ARBA" id="ARBA00016436"/>
    </source>
</evidence>
<dbReference type="EC" id="2.7.1.130" evidence="3 13"/>
<evidence type="ECO:0000256" key="2">
    <source>
        <dbReference type="ARBA" id="ARBA00004870"/>
    </source>
</evidence>
<name>A0A1E5Q850_9PROT</name>
<keyword evidence="9 13" id="KW-0418">Kinase</keyword>
<dbReference type="InterPro" id="IPR003758">
    <property type="entry name" value="LpxK"/>
</dbReference>
<dbReference type="Pfam" id="PF02606">
    <property type="entry name" value="LpxK"/>
    <property type="match status" value="1"/>
</dbReference>
<evidence type="ECO:0000256" key="13">
    <source>
        <dbReference type="HAMAP-Rule" id="MF_00409"/>
    </source>
</evidence>
<comment type="caution">
    <text evidence="14">The sequence shown here is derived from an EMBL/GenBank/DDBJ whole genome shotgun (WGS) entry which is preliminary data.</text>
</comment>
<comment type="pathway">
    <text evidence="2 13">Glycolipid biosynthesis; lipid IV(A) biosynthesis; lipid IV(A) from (3R)-3-hydroxytetradecanoyl-[acyl-carrier-protein] and UDP-N-acetyl-alpha-D-glucosamine: step 6/6.</text>
</comment>
<evidence type="ECO:0000256" key="10">
    <source>
        <dbReference type="ARBA" id="ARBA00022840"/>
    </source>
</evidence>
<dbReference type="InterPro" id="IPR027417">
    <property type="entry name" value="P-loop_NTPase"/>
</dbReference>
<dbReference type="GO" id="GO:0005886">
    <property type="term" value="C:plasma membrane"/>
    <property type="evidence" value="ECO:0007669"/>
    <property type="project" value="TreeGrafter"/>
</dbReference>
<sequence length="344" mass="37043">MRAPDFWDRTTDGLLPTFLRPLGCIAAGIGTLRRKAATPWRAPVPVICIGNLVVGGAGKTPVVIDIVTRLKKQGVDAHIVSRGYGGSELGPVRVDVSTHTSLEVGDEPLLLARIAPTWVARERRIAIEAAVQAGAQIIIMDDGFQNPSVEKDFSILVVDGSYGFGNGRVMPAGPLRETIESGLARTDAVVLLGADEADVWWRVRSLGFKDMSVLRAKLEPVGNYADLKGQKIVAFAGIGQPKKFFKTLEGLGCKLADCHAFDDHHPYSEAEILSILANAVELPVLTTAKDHVRLSPKHQKRIRAINIQLTWKITGEVDAMLAPLVESALSDTPAQVNVESSPNA</sequence>
<dbReference type="NCBIfam" id="TIGR00682">
    <property type="entry name" value="lpxK"/>
    <property type="match status" value="1"/>
</dbReference>
<dbReference type="OrthoDB" id="9766423at2"/>
<keyword evidence="5 13" id="KW-0444">Lipid biosynthesis</keyword>
<evidence type="ECO:0000256" key="9">
    <source>
        <dbReference type="ARBA" id="ARBA00022777"/>
    </source>
</evidence>
<dbReference type="AlphaFoldDB" id="A0A1E5Q850"/>
<dbReference type="GO" id="GO:0005524">
    <property type="term" value="F:ATP binding"/>
    <property type="evidence" value="ECO:0007669"/>
    <property type="project" value="UniProtKB-UniRule"/>
</dbReference>
<comment type="function">
    <text evidence="1 13">Transfers the gamma-phosphate of ATP to the 4'-position of a tetraacyldisaccharide 1-phosphate intermediate (termed DS-1-P) to form tetraacyldisaccharide 1,4'-bis-phosphate (lipid IVA).</text>
</comment>
<evidence type="ECO:0000256" key="1">
    <source>
        <dbReference type="ARBA" id="ARBA00002274"/>
    </source>
</evidence>
<keyword evidence="15" id="KW-1185">Reference proteome</keyword>
<keyword evidence="7 13" id="KW-0808">Transferase</keyword>
<keyword evidence="10 13" id="KW-0067">ATP-binding</keyword>
<evidence type="ECO:0000256" key="3">
    <source>
        <dbReference type="ARBA" id="ARBA00012071"/>
    </source>
</evidence>
<protein>
    <recommendedName>
        <fullName evidence="4 13">Tetraacyldisaccharide 4'-kinase</fullName>
        <ecNumber evidence="3 13">2.7.1.130</ecNumber>
    </recommendedName>
    <alternativeName>
        <fullName evidence="12 13">Lipid A 4'-kinase</fullName>
    </alternativeName>
</protein>
<evidence type="ECO:0000256" key="5">
    <source>
        <dbReference type="ARBA" id="ARBA00022516"/>
    </source>
</evidence>
<evidence type="ECO:0000256" key="11">
    <source>
        <dbReference type="ARBA" id="ARBA00023098"/>
    </source>
</evidence>
<gene>
    <name evidence="13" type="primary">lpxK</name>
    <name evidence="14" type="ORF">BEN30_08890</name>
</gene>
<dbReference type="SUPFAM" id="SSF52540">
    <property type="entry name" value="P-loop containing nucleoside triphosphate hydrolases"/>
    <property type="match status" value="1"/>
</dbReference>
<evidence type="ECO:0000256" key="8">
    <source>
        <dbReference type="ARBA" id="ARBA00022741"/>
    </source>
</evidence>
<comment type="similarity">
    <text evidence="13">Belongs to the LpxK family.</text>
</comment>
<dbReference type="STRING" id="28181.BEN30_08890"/>
<keyword evidence="6 13" id="KW-0441">Lipid A biosynthesis</keyword>
<dbReference type="RefSeq" id="WP_069957693.1">
    <property type="nucleotide sequence ID" value="NZ_MCGG01000021.1"/>
</dbReference>